<sequence length="176" mass="19168">MTEIAAAGAPDAAAPDGAAAGERLHIPIHLRWGDLDAFNHVNNTSMLKLLEEARVRAFWRPGEGEHGPSTAVLSSGLDAGVLTLVARQEIEYLAPVPYQRHPLEVQMWFGKLGGSSIEVCYEVYNDAAFEERVLYARSTAVIVLVDAATGRPTRIGPEMRDAWSPYSGPSIVYAHR</sequence>
<dbReference type="Pfam" id="PF13279">
    <property type="entry name" value="4HBT_2"/>
    <property type="match status" value="1"/>
</dbReference>
<proteinExistence type="predicted"/>
<dbReference type="CDD" id="cd00586">
    <property type="entry name" value="4HBT"/>
    <property type="match status" value="1"/>
</dbReference>
<dbReference type="PANTHER" id="PTHR31793:SF24">
    <property type="entry name" value="LONG-CHAIN ACYL-COA THIOESTERASE FADM"/>
    <property type="match status" value="1"/>
</dbReference>
<accession>A0A0F0LW40</accession>
<gene>
    <name evidence="1" type="ORF">RS86_00074</name>
</gene>
<dbReference type="STRING" id="582680.RS86_00074"/>
<evidence type="ECO:0000313" key="1">
    <source>
        <dbReference type="EMBL" id="KJL37333.1"/>
    </source>
</evidence>
<comment type="caution">
    <text evidence="1">The sequence shown here is derived from an EMBL/GenBank/DDBJ whole genome shotgun (WGS) entry which is preliminary data.</text>
</comment>
<name>A0A0F0LW40_9MICO</name>
<dbReference type="Gene3D" id="3.10.129.10">
    <property type="entry name" value="Hotdog Thioesterase"/>
    <property type="match status" value="1"/>
</dbReference>
<dbReference type="SUPFAM" id="SSF54637">
    <property type="entry name" value="Thioesterase/thiol ester dehydrase-isomerase"/>
    <property type="match status" value="1"/>
</dbReference>
<dbReference type="GO" id="GO:0047617">
    <property type="term" value="F:fatty acyl-CoA hydrolase activity"/>
    <property type="evidence" value="ECO:0007669"/>
    <property type="project" value="TreeGrafter"/>
</dbReference>
<dbReference type="PANTHER" id="PTHR31793">
    <property type="entry name" value="4-HYDROXYBENZOYL-COA THIOESTERASE FAMILY MEMBER"/>
    <property type="match status" value="1"/>
</dbReference>
<dbReference type="EMBL" id="JYIX01000011">
    <property type="protein sequence ID" value="KJL37333.1"/>
    <property type="molecule type" value="Genomic_DNA"/>
</dbReference>
<protein>
    <submittedName>
        <fullName evidence="1">Thioesterase superfamily protein</fullName>
    </submittedName>
</protein>
<dbReference type="PATRIC" id="fig|582680.6.peg.75"/>
<dbReference type="Proteomes" id="UP000033740">
    <property type="component" value="Unassembled WGS sequence"/>
</dbReference>
<organism evidence="1 2">
    <name type="scientific">Microbacterium azadirachtae</name>
    <dbReference type="NCBI Taxonomy" id="582680"/>
    <lineage>
        <taxon>Bacteria</taxon>
        <taxon>Bacillati</taxon>
        <taxon>Actinomycetota</taxon>
        <taxon>Actinomycetes</taxon>
        <taxon>Micrococcales</taxon>
        <taxon>Microbacteriaceae</taxon>
        <taxon>Microbacterium</taxon>
    </lineage>
</organism>
<reference evidence="1 2" key="1">
    <citation type="submission" date="2015-02" db="EMBL/GenBank/DDBJ databases">
        <title>Draft genome sequences of ten Microbacterium spp. with emphasis on heavy metal contaminated environments.</title>
        <authorList>
            <person name="Corretto E."/>
        </authorList>
    </citation>
    <scope>NUCLEOTIDE SEQUENCE [LARGE SCALE GENOMIC DNA]</scope>
    <source>
        <strain evidence="1 2">ARN176</strain>
    </source>
</reference>
<keyword evidence="2" id="KW-1185">Reference proteome</keyword>
<dbReference type="InterPro" id="IPR029069">
    <property type="entry name" value="HotDog_dom_sf"/>
</dbReference>
<dbReference type="AlphaFoldDB" id="A0A0F0LW40"/>
<evidence type="ECO:0000313" key="2">
    <source>
        <dbReference type="Proteomes" id="UP000033740"/>
    </source>
</evidence>
<dbReference type="InterPro" id="IPR050563">
    <property type="entry name" value="4-hydroxybenzoyl-CoA_TE"/>
</dbReference>